<accession>A0ABW3V2B2</accession>
<proteinExistence type="predicted"/>
<organism evidence="1 2">
    <name type="scientific">Pseudochrobactrum kiredjianiae</name>
    <dbReference type="NCBI Taxonomy" id="386305"/>
    <lineage>
        <taxon>Bacteria</taxon>
        <taxon>Pseudomonadati</taxon>
        <taxon>Pseudomonadota</taxon>
        <taxon>Alphaproteobacteria</taxon>
        <taxon>Hyphomicrobiales</taxon>
        <taxon>Brucellaceae</taxon>
        <taxon>Pseudochrobactrum</taxon>
    </lineage>
</organism>
<name>A0ABW3V2B2_9HYPH</name>
<protein>
    <submittedName>
        <fullName evidence="1">Uncharacterized protein</fullName>
    </submittedName>
</protein>
<evidence type="ECO:0000313" key="2">
    <source>
        <dbReference type="Proteomes" id="UP001597263"/>
    </source>
</evidence>
<evidence type="ECO:0000313" key="1">
    <source>
        <dbReference type="EMBL" id="MFD1226777.1"/>
    </source>
</evidence>
<comment type="caution">
    <text evidence="1">The sequence shown here is derived from an EMBL/GenBank/DDBJ whole genome shotgun (WGS) entry which is preliminary data.</text>
</comment>
<dbReference type="RefSeq" id="WP_289387495.1">
    <property type="nucleotide sequence ID" value="NZ_JAUCBM010000005.1"/>
</dbReference>
<gene>
    <name evidence="1" type="ORF">ACFQ35_06385</name>
</gene>
<dbReference type="Proteomes" id="UP001597263">
    <property type="component" value="Unassembled WGS sequence"/>
</dbReference>
<reference evidence="2" key="1">
    <citation type="journal article" date="2019" name="Int. J. Syst. Evol. Microbiol.">
        <title>The Global Catalogue of Microorganisms (GCM) 10K type strain sequencing project: providing services to taxonomists for standard genome sequencing and annotation.</title>
        <authorList>
            <consortium name="The Broad Institute Genomics Platform"/>
            <consortium name="The Broad Institute Genome Sequencing Center for Infectious Disease"/>
            <person name="Wu L."/>
            <person name="Ma J."/>
        </authorList>
    </citation>
    <scope>NUCLEOTIDE SEQUENCE [LARGE SCALE GENOMIC DNA]</scope>
    <source>
        <strain evidence="2">CCUG 49584</strain>
    </source>
</reference>
<keyword evidence="2" id="KW-1185">Reference proteome</keyword>
<dbReference type="EMBL" id="JBHTMA010000033">
    <property type="protein sequence ID" value="MFD1226777.1"/>
    <property type="molecule type" value="Genomic_DNA"/>
</dbReference>
<sequence length="137" mass="14535">MDGLPNPLRGEAACQIGDTDLVLVVEFGRLATLCEVAGCDTMDLLYTRLIGFHPKTVMAAIRVLTIHPDGDKSAREQAHKAISELSGADETAFRKAITAALTGHINAGKVQRGEADHIGQLEKAVEKSQSGNVQSPS</sequence>